<evidence type="ECO:0000256" key="2">
    <source>
        <dbReference type="ARBA" id="ARBA00009383"/>
    </source>
</evidence>
<evidence type="ECO:0000313" key="14">
    <source>
        <dbReference type="Proteomes" id="UP001187192"/>
    </source>
</evidence>
<dbReference type="GO" id="GO:0003677">
    <property type="term" value="F:DNA binding"/>
    <property type="evidence" value="ECO:0007669"/>
    <property type="project" value="UniProtKB-UniRule"/>
</dbReference>
<keyword evidence="7 9" id="KW-0804">Transcription</keyword>
<evidence type="ECO:0000256" key="9">
    <source>
        <dbReference type="RuleBase" id="RU366064"/>
    </source>
</evidence>
<comment type="subcellular location">
    <subcellularLocation>
        <location evidence="1 9">Nucleus</location>
    </subcellularLocation>
</comment>
<feature type="domain" description="Floricaula/leafy DNA-binding C-terminal" evidence="12">
    <location>
        <begin position="212"/>
        <end position="273"/>
    </location>
</feature>
<comment type="caution">
    <text evidence="13">The sequence shown here is derived from an EMBL/GenBank/DDBJ whole genome shotgun (WGS) entry which is preliminary data.</text>
</comment>
<evidence type="ECO:0000259" key="12">
    <source>
        <dbReference type="Pfam" id="PF17538"/>
    </source>
</evidence>
<dbReference type="Proteomes" id="UP001187192">
    <property type="component" value="Unassembled WGS sequence"/>
</dbReference>
<evidence type="ECO:0000256" key="3">
    <source>
        <dbReference type="ARBA" id="ARBA00022473"/>
    </source>
</evidence>
<keyword evidence="5 9" id="KW-0238">DNA-binding</keyword>
<feature type="compositionally biased region" description="Low complexity" evidence="10">
    <location>
        <begin position="191"/>
        <end position="201"/>
    </location>
</feature>
<reference evidence="13" key="1">
    <citation type="submission" date="2023-07" db="EMBL/GenBank/DDBJ databases">
        <title>draft genome sequence of fig (Ficus carica).</title>
        <authorList>
            <person name="Takahashi T."/>
            <person name="Nishimura K."/>
        </authorList>
    </citation>
    <scope>NUCLEOTIDE SEQUENCE</scope>
</reference>
<feature type="compositionally biased region" description="Acidic residues" evidence="10">
    <location>
        <begin position="167"/>
        <end position="183"/>
    </location>
</feature>
<keyword evidence="3" id="KW-0217">Developmental protein</keyword>
<keyword evidence="14" id="KW-1185">Reference proteome</keyword>
<dbReference type="GO" id="GO:0006355">
    <property type="term" value="P:regulation of DNA-templated transcription"/>
    <property type="evidence" value="ECO:0007669"/>
    <property type="project" value="UniProtKB-UniRule"/>
</dbReference>
<keyword evidence="8 9" id="KW-0539">Nucleus</keyword>
<evidence type="ECO:0000313" key="13">
    <source>
        <dbReference type="EMBL" id="GMN60465.1"/>
    </source>
</evidence>
<gene>
    <name evidence="13" type="ORF">TIFTF001_029552</name>
</gene>
<dbReference type="InterPro" id="IPR035079">
    <property type="entry name" value="LFY_SAM"/>
</dbReference>
<evidence type="ECO:0000256" key="1">
    <source>
        <dbReference type="ARBA" id="ARBA00004123"/>
    </source>
</evidence>
<dbReference type="GO" id="GO:0005634">
    <property type="term" value="C:nucleus"/>
    <property type="evidence" value="ECO:0007669"/>
    <property type="project" value="UniProtKB-SubCell"/>
</dbReference>
<keyword evidence="6 9" id="KW-0010">Activator</keyword>
<evidence type="ECO:0000256" key="8">
    <source>
        <dbReference type="ARBA" id="ARBA00023242"/>
    </source>
</evidence>
<dbReference type="InterPro" id="IPR038276">
    <property type="entry name" value="Floricaula/leafy_C_sf"/>
</dbReference>
<comment type="function">
    <text evidence="9">Probable transcription factor.</text>
</comment>
<evidence type="ECO:0000256" key="10">
    <source>
        <dbReference type="SAM" id="MobiDB-lite"/>
    </source>
</evidence>
<dbReference type="InterPro" id="IPR002910">
    <property type="entry name" value="FLO_LFY"/>
</dbReference>
<feature type="domain" description="Floricaula/Leafy protein SAM" evidence="11">
    <location>
        <begin position="51"/>
        <end position="112"/>
    </location>
</feature>
<evidence type="ECO:0000259" key="11">
    <source>
        <dbReference type="Pfam" id="PF01698"/>
    </source>
</evidence>
<evidence type="ECO:0000256" key="4">
    <source>
        <dbReference type="ARBA" id="ARBA00023015"/>
    </source>
</evidence>
<organism evidence="13 14">
    <name type="scientific">Ficus carica</name>
    <name type="common">Common fig</name>
    <dbReference type="NCBI Taxonomy" id="3494"/>
    <lineage>
        <taxon>Eukaryota</taxon>
        <taxon>Viridiplantae</taxon>
        <taxon>Streptophyta</taxon>
        <taxon>Embryophyta</taxon>
        <taxon>Tracheophyta</taxon>
        <taxon>Spermatophyta</taxon>
        <taxon>Magnoliopsida</taxon>
        <taxon>eudicotyledons</taxon>
        <taxon>Gunneridae</taxon>
        <taxon>Pentapetalae</taxon>
        <taxon>rosids</taxon>
        <taxon>fabids</taxon>
        <taxon>Rosales</taxon>
        <taxon>Moraceae</taxon>
        <taxon>Ficeae</taxon>
        <taxon>Ficus</taxon>
    </lineage>
</organism>
<dbReference type="PANTHER" id="PTHR36079">
    <property type="entry name" value="PROTEIN LEAFY"/>
    <property type="match status" value="1"/>
</dbReference>
<feature type="region of interest" description="Disordered" evidence="10">
    <location>
        <begin position="111"/>
        <end position="146"/>
    </location>
</feature>
<feature type="compositionally biased region" description="Basic residues" evidence="10">
    <location>
        <begin position="123"/>
        <end position="146"/>
    </location>
</feature>
<protein>
    <recommendedName>
        <fullName evidence="9">Floricaula/leafy-like transcription factor</fullName>
    </recommendedName>
</protein>
<dbReference type="Pfam" id="PF01698">
    <property type="entry name" value="SAM_LFY"/>
    <property type="match status" value="1"/>
</dbReference>
<keyword evidence="4 9" id="KW-0805">Transcription regulation</keyword>
<dbReference type="AlphaFoldDB" id="A0AA88DRX9"/>
<dbReference type="PANTHER" id="PTHR36079:SF1">
    <property type="entry name" value="PROTEIN LEAFY"/>
    <property type="match status" value="1"/>
</dbReference>
<proteinExistence type="inferred from homology"/>
<evidence type="ECO:0000256" key="6">
    <source>
        <dbReference type="ARBA" id="ARBA00023159"/>
    </source>
</evidence>
<feature type="region of interest" description="Disordered" evidence="10">
    <location>
        <begin position="159"/>
        <end position="204"/>
    </location>
</feature>
<evidence type="ECO:0000256" key="7">
    <source>
        <dbReference type="ARBA" id="ARBA00023163"/>
    </source>
</evidence>
<accession>A0AA88DRX9</accession>
<evidence type="ECO:0000256" key="5">
    <source>
        <dbReference type="ARBA" id="ARBA00023125"/>
    </source>
</evidence>
<name>A0AA88DRX9_FICCA</name>
<comment type="similarity">
    <text evidence="2 9">Belongs to the FLO/LFY family.</text>
</comment>
<dbReference type="EMBL" id="BTGU01000099">
    <property type="protein sequence ID" value="GMN60465.1"/>
    <property type="molecule type" value="Genomic_DNA"/>
</dbReference>
<dbReference type="InterPro" id="IPR035209">
    <property type="entry name" value="FLO/LFY_C"/>
</dbReference>
<dbReference type="Pfam" id="PF17538">
    <property type="entry name" value="C_LFY_FLO"/>
    <property type="match status" value="1"/>
</dbReference>
<dbReference type="Gene3D" id="1.10.4180.10">
    <property type="entry name" value="Protein LEAFY"/>
    <property type="match status" value="1"/>
</dbReference>
<sequence length="294" mass="32362">MDPDAFTASLFKWDPRGCGSSMVNPPPPPPPPAAAVSAPAAMMRCGGWGEQLGGLEELFQAYGIRYYTAAKIAELGFTARTLVNMTDEELDDMMTSLSHIFRWDLLVGESGGGGGGGGEGGERRKKQQQQQQQRRRSSKSGAHIRRNMVMLEINKNNASNSNNMILDENDVVGDQDDGDEDDESNYHIGANNNNNNNNSNNMTSSKQRMAIGCGERQREHPFIVTEPGEVARGKKNGLDYLFHLYEQCREFLLQVQAIAKERGEKCPTKLDNSTGLVGVGLIHKINKKKTESIE</sequence>